<dbReference type="PANTHER" id="PTHR35176">
    <property type="entry name" value="HEME OXYGENASE HI_0854-RELATED"/>
    <property type="match status" value="1"/>
</dbReference>
<dbReference type="InterPro" id="IPR052019">
    <property type="entry name" value="F420H2_bilvrd_red/Heme_oxyg"/>
</dbReference>
<dbReference type="GO" id="GO:0005829">
    <property type="term" value="C:cytosol"/>
    <property type="evidence" value="ECO:0007669"/>
    <property type="project" value="TreeGrafter"/>
</dbReference>
<evidence type="ECO:0000313" key="2">
    <source>
        <dbReference type="EMBL" id="GHH76472.1"/>
    </source>
</evidence>
<dbReference type="InterPro" id="IPR012349">
    <property type="entry name" value="Split_barrel_FMN-bd"/>
</dbReference>
<dbReference type="SUPFAM" id="SSF50475">
    <property type="entry name" value="FMN-binding split barrel"/>
    <property type="match status" value="1"/>
</dbReference>
<dbReference type="PANTHER" id="PTHR35176:SF2">
    <property type="entry name" value="F420H(2)-DEPENDENT REDUCTASE RV1155"/>
    <property type="match status" value="1"/>
</dbReference>
<reference evidence="2" key="2">
    <citation type="submission" date="2020-09" db="EMBL/GenBank/DDBJ databases">
        <authorList>
            <person name="Sun Q."/>
            <person name="Ohkuma M."/>
        </authorList>
    </citation>
    <scope>NUCLEOTIDE SEQUENCE</scope>
    <source>
        <strain evidence="2">JCM 5069</strain>
    </source>
</reference>
<dbReference type="Proteomes" id="UP000603708">
    <property type="component" value="Unassembled WGS sequence"/>
</dbReference>
<dbReference type="NCBIfam" id="TIGR03618">
    <property type="entry name" value="Rv1155_F420"/>
    <property type="match status" value="1"/>
</dbReference>
<dbReference type="RefSeq" id="WP_189930785.1">
    <property type="nucleotide sequence ID" value="NZ_BNCD01000005.1"/>
</dbReference>
<keyword evidence="1" id="KW-0560">Oxidoreductase</keyword>
<keyword evidence="3" id="KW-1185">Reference proteome</keyword>
<comment type="caution">
    <text evidence="2">The sequence shown here is derived from an EMBL/GenBank/DDBJ whole genome shotgun (WGS) entry which is preliminary data.</text>
</comment>
<gene>
    <name evidence="2" type="ORF">GCM10018793_22230</name>
</gene>
<organism evidence="2 3">
    <name type="scientific">Streptomyces sulfonofaciens</name>
    <dbReference type="NCBI Taxonomy" id="68272"/>
    <lineage>
        <taxon>Bacteria</taxon>
        <taxon>Bacillati</taxon>
        <taxon>Actinomycetota</taxon>
        <taxon>Actinomycetes</taxon>
        <taxon>Kitasatosporales</taxon>
        <taxon>Streptomycetaceae</taxon>
        <taxon>Streptomyces</taxon>
    </lineage>
</organism>
<accession>A0A919G1M3</accession>
<dbReference type="Gene3D" id="2.30.110.10">
    <property type="entry name" value="Electron Transport, Fmn-binding Protein, Chain A"/>
    <property type="match status" value="1"/>
</dbReference>
<evidence type="ECO:0000313" key="3">
    <source>
        <dbReference type="Proteomes" id="UP000603708"/>
    </source>
</evidence>
<protein>
    <recommendedName>
        <fullName evidence="4">Pyridoxamine 5'-phosphate oxidase putative domain-containing protein</fullName>
    </recommendedName>
</protein>
<evidence type="ECO:0000256" key="1">
    <source>
        <dbReference type="ARBA" id="ARBA00023002"/>
    </source>
</evidence>
<dbReference type="GO" id="GO:0070967">
    <property type="term" value="F:coenzyme F420 binding"/>
    <property type="evidence" value="ECO:0007669"/>
    <property type="project" value="TreeGrafter"/>
</dbReference>
<sequence length="159" mass="16659">MERRVDDGVAAVVRRLVAACGGLAVVSTIRASGVPHSTVVNAGPTVHPVTGEPAIGLVAVGGAVKVRHLRRDPRAVVVFRDGPRWLSVEGDASLVGPDDPHPGVPAEDVPGLLREIYRAAGGGEHPDWDEFDAVMATERRTAVYIGIGRTYGVYPRAGA</sequence>
<name>A0A919G1M3_9ACTN</name>
<reference evidence="2" key="1">
    <citation type="journal article" date="2014" name="Int. J. Syst. Evol. Microbiol.">
        <title>Complete genome sequence of Corynebacterium casei LMG S-19264T (=DSM 44701T), isolated from a smear-ripened cheese.</title>
        <authorList>
            <consortium name="US DOE Joint Genome Institute (JGI-PGF)"/>
            <person name="Walter F."/>
            <person name="Albersmeier A."/>
            <person name="Kalinowski J."/>
            <person name="Ruckert C."/>
        </authorList>
    </citation>
    <scope>NUCLEOTIDE SEQUENCE</scope>
    <source>
        <strain evidence="2">JCM 5069</strain>
    </source>
</reference>
<dbReference type="InterPro" id="IPR019920">
    <property type="entry name" value="F420-binding_dom_put"/>
</dbReference>
<proteinExistence type="predicted"/>
<dbReference type="AlphaFoldDB" id="A0A919G1M3"/>
<evidence type="ECO:0008006" key="4">
    <source>
        <dbReference type="Google" id="ProtNLM"/>
    </source>
</evidence>
<dbReference type="EMBL" id="BNCD01000005">
    <property type="protein sequence ID" value="GHH76472.1"/>
    <property type="molecule type" value="Genomic_DNA"/>
</dbReference>
<dbReference type="GO" id="GO:0016627">
    <property type="term" value="F:oxidoreductase activity, acting on the CH-CH group of donors"/>
    <property type="evidence" value="ECO:0007669"/>
    <property type="project" value="TreeGrafter"/>
</dbReference>